<evidence type="ECO:0000313" key="10">
    <source>
        <dbReference type="EMBL" id="MFL0246152.1"/>
    </source>
</evidence>
<dbReference type="InterPro" id="IPR050445">
    <property type="entry name" value="Bact_polysacc_biosynth/exp"/>
</dbReference>
<proteinExistence type="inferred from homology"/>
<dbReference type="PANTHER" id="PTHR32309">
    <property type="entry name" value="TYROSINE-PROTEIN KINASE"/>
    <property type="match status" value="1"/>
</dbReference>
<keyword evidence="7" id="KW-0829">Tyrosine-protein kinase</keyword>
<dbReference type="InterPro" id="IPR005702">
    <property type="entry name" value="Wzc-like_C"/>
</dbReference>
<dbReference type="Pfam" id="PF13614">
    <property type="entry name" value="AAA_31"/>
    <property type="match status" value="1"/>
</dbReference>
<evidence type="ECO:0000256" key="3">
    <source>
        <dbReference type="ARBA" id="ARBA00022679"/>
    </source>
</evidence>
<dbReference type="SUPFAM" id="SSF52540">
    <property type="entry name" value="P-loop containing nucleoside triphosphate hydrolases"/>
    <property type="match status" value="1"/>
</dbReference>
<dbReference type="InterPro" id="IPR025669">
    <property type="entry name" value="AAA_dom"/>
</dbReference>
<evidence type="ECO:0000256" key="7">
    <source>
        <dbReference type="ARBA" id="ARBA00023137"/>
    </source>
</evidence>
<evidence type="ECO:0000256" key="8">
    <source>
        <dbReference type="ARBA" id="ARBA00051245"/>
    </source>
</evidence>
<keyword evidence="5 10" id="KW-0418">Kinase</keyword>
<reference evidence="10 11" key="1">
    <citation type="submission" date="2024-11" db="EMBL/GenBank/DDBJ databases">
        <authorList>
            <person name="Heng Y.C."/>
            <person name="Lim A.C.H."/>
            <person name="Lee J.K.Y."/>
            <person name="Kittelmann S."/>
        </authorList>
    </citation>
    <scope>NUCLEOTIDE SEQUENCE [LARGE SCALE GENOMIC DNA]</scope>
    <source>
        <strain evidence="10 11">WILCCON 0185</strain>
    </source>
</reference>
<evidence type="ECO:0000259" key="9">
    <source>
        <dbReference type="Pfam" id="PF13614"/>
    </source>
</evidence>
<evidence type="ECO:0000256" key="5">
    <source>
        <dbReference type="ARBA" id="ARBA00022777"/>
    </source>
</evidence>
<protein>
    <recommendedName>
        <fullName evidence="2">non-specific protein-tyrosine kinase</fullName>
        <ecNumber evidence="2">2.7.10.2</ecNumber>
    </recommendedName>
</protein>
<dbReference type="EC" id="2.7.10.2" evidence="2"/>
<dbReference type="EMBL" id="JBJHZZ010000001">
    <property type="protein sequence ID" value="MFL0246152.1"/>
    <property type="molecule type" value="Genomic_DNA"/>
</dbReference>
<comment type="catalytic activity">
    <reaction evidence="8">
        <text>L-tyrosyl-[protein] + ATP = O-phospho-L-tyrosyl-[protein] + ADP + H(+)</text>
        <dbReference type="Rhea" id="RHEA:10596"/>
        <dbReference type="Rhea" id="RHEA-COMP:10136"/>
        <dbReference type="Rhea" id="RHEA-COMP:20101"/>
        <dbReference type="ChEBI" id="CHEBI:15378"/>
        <dbReference type="ChEBI" id="CHEBI:30616"/>
        <dbReference type="ChEBI" id="CHEBI:46858"/>
        <dbReference type="ChEBI" id="CHEBI:61978"/>
        <dbReference type="ChEBI" id="CHEBI:456216"/>
        <dbReference type="EC" id="2.7.10.2"/>
    </reaction>
</comment>
<dbReference type="CDD" id="cd05387">
    <property type="entry name" value="BY-kinase"/>
    <property type="match status" value="1"/>
</dbReference>
<dbReference type="InterPro" id="IPR027417">
    <property type="entry name" value="P-loop_NTPase"/>
</dbReference>
<dbReference type="NCBIfam" id="TIGR01007">
    <property type="entry name" value="eps_fam"/>
    <property type="match status" value="1"/>
</dbReference>
<comment type="caution">
    <text evidence="10">The sequence shown here is derived from an EMBL/GenBank/DDBJ whole genome shotgun (WGS) entry which is preliminary data.</text>
</comment>
<evidence type="ECO:0000256" key="1">
    <source>
        <dbReference type="ARBA" id="ARBA00007316"/>
    </source>
</evidence>
<sequence length="218" mass="23943">MKKRASKTKRLKTMAAEQFRTLRTNIQFSSLGNKIKSIVITSSMPGEGKSIVTANLAVTMANAGKKVIIVDCDLRKPTIHKKFSLPNLIGLTNILVQDRNKHETITAANYPNLFILTSGPIPPNPSELLGSNNMRELLNELINTYDIVLLDSPPVLYITDTQILSAIAQGTILVTSYGKSEKAAVLSAKENIQKVGGKILGVVINKMPVKKNNTYYEY</sequence>
<evidence type="ECO:0000256" key="6">
    <source>
        <dbReference type="ARBA" id="ARBA00022840"/>
    </source>
</evidence>
<accession>A0ABW8T1Y8</accession>
<keyword evidence="6" id="KW-0067">ATP-binding</keyword>
<evidence type="ECO:0000256" key="2">
    <source>
        <dbReference type="ARBA" id="ARBA00011903"/>
    </source>
</evidence>
<feature type="domain" description="AAA" evidence="9">
    <location>
        <begin position="36"/>
        <end position="166"/>
    </location>
</feature>
<dbReference type="Gene3D" id="3.40.50.300">
    <property type="entry name" value="P-loop containing nucleotide triphosphate hydrolases"/>
    <property type="match status" value="1"/>
</dbReference>
<dbReference type="GO" id="GO:0004715">
    <property type="term" value="F:non-membrane spanning protein tyrosine kinase activity"/>
    <property type="evidence" value="ECO:0007669"/>
    <property type="project" value="UniProtKB-EC"/>
</dbReference>
<keyword evidence="3 10" id="KW-0808">Transferase</keyword>
<keyword evidence="4" id="KW-0547">Nucleotide-binding</keyword>
<dbReference type="RefSeq" id="WP_406768605.1">
    <property type="nucleotide sequence ID" value="NZ_JBJHZZ010000001.1"/>
</dbReference>
<name>A0ABW8T1Y8_9CLOT</name>
<evidence type="ECO:0000313" key="11">
    <source>
        <dbReference type="Proteomes" id="UP001623591"/>
    </source>
</evidence>
<organism evidence="10 11">
    <name type="scientific">Candidatus Clostridium stratigraminis</name>
    <dbReference type="NCBI Taxonomy" id="3381661"/>
    <lineage>
        <taxon>Bacteria</taxon>
        <taxon>Bacillati</taxon>
        <taxon>Bacillota</taxon>
        <taxon>Clostridia</taxon>
        <taxon>Eubacteriales</taxon>
        <taxon>Clostridiaceae</taxon>
        <taxon>Clostridium</taxon>
    </lineage>
</organism>
<dbReference type="PANTHER" id="PTHR32309:SF13">
    <property type="entry name" value="FERRIC ENTEROBACTIN TRANSPORT PROTEIN FEPE"/>
    <property type="match status" value="1"/>
</dbReference>
<gene>
    <name evidence="10" type="ORF">ACJDUG_04055</name>
</gene>
<dbReference type="Proteomes" id="UP001623591">
    <property type="component" value="Unassembled WGS sequence"/>
</dbReference>
<comment type="similarity">
    <text evidence="1">Belongs to the CpsD/CapB family.</text>
</comment>
<evidence type="ECO:0000256" key="4">
    <source>
        <dbReference type="ARBA" id="ARBA00022741"/>
    </source>
</evidence>
<keyword evidence="11" id="KW-1185">Reference proteome</keyword>